<gene>
    <name evidence="2" type="ORF">DS742_08655</name>
    <name evidence="1" type="ORF">LAD12857_06250</name>
</gene>
<evidence type="ECO:0000313" key="2">
    <source>
        <dbReference type="EMBL" id="RFZ79285.1"/>
    </source>
</evidence>
<protein>
    <submittedName>
        <fullName evidence="2">DUF1177 domain-containing protein</fullName>
    </submittedName>
</protein>
<dbReference type="AlphaFoldDB" id="A0A3E2NE70"/>
<comment type="caution">
    <text evidence="2">The sequence shown here is derived from an EMBL/GenBank/DDBJ whole genome shotgun (WGS) entry which is preliminary data.</text>
</comment>
<dbReference type="EMBL" id="QOHO01000025">
    <property type="protein sequence ID" value="RFZ79285.1"/>
    <property type="molecule type" value="Genomic_DNA"/>
</dbReference>
<accession>A0A3E2NE70</accession>
<reference evidence="2 3" key="1">
    <citation type="submission" date="2018-07" db="EMBL/GenBank/DDBJ databases">
        <title>New species, Clostridium PI-S10-A1B.</title>
        <authorList>
            <person name="Krishna G."/>
            <person name="Summeta K."/>
            <person name="Shikha S."/>
            <person name="Prabhu P.B."/>
            <person name="Suresh K."/>
        </authorList>
    </citation>
    <scope>NUCLEOTIDE SEQUENCE [LARGE SCALE GENOMIC DNA]</scope>
    <source>
        <strain evidence="2 3">PI-S10-A1B</strain>
    </source>
</reference>
<name>A0A3E2NE70_9FIRM</name>
<proteinExistence type="predicted"/>
<dbReference type="Proteomes" id="UP000260680">
    <property type="component" value="Unassembled WGS sequence"/>
</dbReference>
<dbReference type="OrthoDB" id="9782903at2"/>
<dbReference type="RefSeq" id="WP_117416594.1">
    <property type="nucleotide sequence ID" value="NZ_BRPJ01000010.1"/>
</dbReference>
<dbReference type="EMBL" id="BRPJ01000010">
    <property type="protein sequence ID" value="GLB28702.1"/>
    <property type="molecule type" value="Genomic_DNA"/>
</dbReference>
<evidence type="ECO:0000313" key="1">
    <source>
        <dbReference type="EMBL" id="GLB28702.1"/>
    </source>
</evidence>
<dbReference type="Proteomes" id="UP001419084">
    <property type="component" value="Unassembled WGS sequence"/>
</dbReference>
<organism evidence="2 3">
    <name type="scientific">Lacrimispora amygdalina</name>
    <dbReference type="NCBI Taxonomy" id="253257"/>
    <lineage>
        <taxon>Bacteria</taxon>
        <taxon>Bacillati</taxon>
        <taxon>Bacillota</taxon>
        <taxon>Clostridia</taxon>
        <taxon>Lachnospirales</taxon>
        <taxon>Lachnospiraceae</taxon>
        <taxon>Lacrimispora</taxon>
    </lineage>
</organism>
<dbReference type="InterPro" id="IPR009561">
    <property type="entry name" value="DUF1177"/>
</dbReference>
<evidence type="ECO:0000313" key="4">
    <source>
        <dbReference type="Proteomes" id="UP001419084"/>
    </source>
</evidence>
<sequence>MLMKQLIEVYDLLDSSYASGKQVEGYLKGIRSDADVEVYTLKGPKGKTDMVKVRIPGSKGKSKGMDAPTIGLLGRLGGLGARPERIGFVSDGDGALIAISLASKILDMQNKGDYLEGDVFISTHVCPDAPTREHHPVPFMDSPVNMAQVNREEVTEELDAILSVDTTKGNRIINTRGFAISPTVKEGYILKVSESILDLMQMTTGKQPFVYALSQQDITPYGNGLYHLNSILQPATATKAPVIGVAVTTEAPVAGCATGATHITDCEETARFMLEVAKAYGRGECSFYDEGEYERIQYLYGNMEHFQTLGTGNECDDDA</sequence>
<reference evidence="1 4" key="2">
    <citation type="journal article" date="2024" name="Int. J. Syst. Evol. Microbiol.">
        <title>Lacrimispora brassicae sp. nov. isolated from fermented cabbage, and proposal of Clostridium indicum Gundawar et al. 2019 and Clostridium methoxybenzovorans Mechichi et al. 1999 as heterotypic synonyms of Lacrimispora amygdalina (Parshina et al. 2003) Haas and Blanchard 2020 and Lacrimispora indolis (McClung and McCoy 1957) Haas and Blanchard 2020, respectively.</title>
        <authorList>
            <person name="Kobayashi H."/>
            <person name="Tanizawa Y."/>
            <person name="Sakamoto M."/>
            <person name="Ohkuma M."/>
            <person name="Tohno M."/>
        </authorList>
    </citation>
    <scope>NUCLEOTIDE SEQUENCE [LARGE SCALE GENOMIC DNA]</scope>
    <source>
        <strain evidence="1 4">DSM 12857</strain>
    </source>
</reference>
<dbReference type="Pfam" id="PF06675">
    <property type="entry name" value="DUF1177"/>
    <property type="match status" value="1"/>
</dbReference>
<evidence type="ECO:0000313" key="3">
    <source>
        <dbReference type="Proteomes" id="UP000260680"/>
    </source>
</evidence>
<keyword evidence="4" id="KW-1185">Reference proteome</keyword>